<accession>A0A8S4G491</accession>
<proteinExistence type="predicted"/>
<evidence type="ECO:0000313" key="13">
    <source>
        <dbReference type="Proteomes" id="UP000653454"/>
    </source>
</evidence>
<feature type="compositionally biased region" description="Basic and acidic residues" evidence="9">
    <location>
        <begin position="280"/>
        <end position="299"/>
    </location>
</feature>
<feature type="region of interest" description="Disordered" evidence="9">
    <location>
        <begin position="266"/>
        <end position="331"/>
    </location>
</feature>
<evidence type="ECO:0000259" key="10">
    <source>
        <dbReference type="Pfam" id="PF02892"/>
    </source>
</evidence>
<evidence type="ECO:0000256" key="6">
    <source>
        <dbReference type="ARBA" id="ARBA00023015"/>
    </source>
</evidence>
<evidence type="ECO:0000256" key="7">
    <source>
        <dbReference type="ARBA" id="ARBA00023163"/>
    </source>
</evidence>
<dbReference type="InterPro" id="IPR003656">
    <property type="entry name" value="Znf_BED"/>
</dbReference>
<name>A0A8S4G491_PLUXY</name>
<sequence length="385" mass="43410">MSVHKRDRSVNFTQKEVELLNELLAAHIHIIENKKSDATVWQEKEQSWVTIEAQFNSRSGEYFRSAKTLKAKYEGMKRIERKKARTLGNCQPEGSSPAGGPSFTPKFAGAAFKKSHFSMIMKYCIQLICKHGPAADRVINDSAFQQILALTSLTEDERGRVTSENVRAMIETGGEEDYSELDDTRSGTGDDDGHENETAVPISIKQEVEVSYWPGSDEEDEGNQETCTDYLKHYRMSSSNEATCTICDKTFIHNSATTLKEHLWSSHPHATGIGDEDDEEKQKDPLKPPTEIKHIKENPQPETPPANKKRKIEPPVNNEPITTQHDASSLDGFKGIDHKPYEEFKSLDQFGLYVASLLKLLPRKRCIKYQNQIVDRLLKDLAAAA</sequence>
<dbReference type="EMBL" id="CAJHNJ030000068">
    <property type="protein sequence ID" value="CAG9133808.1"/>
    <property type="molecule type" value="Genomic_DNA"/>
</dbReference>
<evidence type="ECO:0000256" key="3">
    <source>
        <dbReference type="ARBA" id="ARBA00022723"/>
    </source>
</evidence>
<keyword evidence="3" id="KW-0479">Metal-binding</keyword>
<evidence type="ECO:0000313" key="12">
    <source>
        <dbReference type="EMBL" id="CAG9133808.1"/>
    </source>
</evidence>
<dbReference type="GO" id="GO:0008270">
    <property type="term" value="F:zinc ion binding"/>
    <property type="evidence" value="ECO:0007669"/>
    <property type="project" value="UniProtKB-KW"/>
</dbReference>
<comment type="function">
    <text evidence="8">Involved in transvection phenomena (= synapsis-dependent gene expression), where the synaptic pairing of chromosomes carrying genes with which zeste interacts influences the expression of these genes. Zeste binds to DNA and stimulates transcription from a nearby promoter.</text>
</comment>
<feature type="domain" description="Myb/SANT-like DNA-binding" evidence="11">
    <location>
        <begin position="8"/>
        <end position="84"/>
    </location>
</feature>
<keyword evidence="4" id="KW-0863">Zinc-finger</keyword>
<comment type="caution">
    <text evidence="12">The sequence shown here is derived from an EMBL/GenBank/DDBJ whole genome shotgun (WGS) entry which is preliminary data.</text>
</comment>
<evidence type="ECO:0000256" key="1">
    <source>
        <dbReference type="ARBA" id="ARBA00011764"/>
    </source>
</evidence>
<feature type="region of interest" description="Disordered" evidence="9">
    <location>
        <begin position="171"/>
        <end position="196"/>
    </location>
</feature>
<feature type="domain" description="BED-type" evidence="10">
    <location>
        <begin position="231"/>
        <end position="268"/>
    </location>
</feature>
<gene>
    <name evidence="12" type="ORF">PLXY2_LOCUS12073</name>
</gene>
<evidence type="ECO:0000256" key="2">
    <source>
        <dbReference type="ARBA" id="ARBA00016807"/>
    </source>
</evidence>
<dbReference type="AlphaFoldDB" id="A0A8S4G491"/>
<keyword evidence="6" id="KW-0805">Transcription regulation</keyword>
<organism evidence="12 13">
    <name type="scientific">Plutella xylostella</name>
    <name type="common">Diamondback moth</name>
    <name type="synonym">Plutella maculipennis</name>
    <dbReference type="NCBI Taxonomy" id="51655"/>
    <lineage>
        <taxon>Eukaryota</taxon>
        <taxon>Metazoa</taxon>
        <taxon>Ecdysozoa</taxon>
        <taxon>Arthropoda</taxon>
        <taxon>Hexapoda</taxon>
        <taxon>Insecta</taxon>
        <taxon>Pterygota</taxon>
        <taxon>Neoptera</taxon>
        <taxon>Endopterygota</taxon>
        <taxon>Lepidoptera</taxon>
        <taxon>Glossata</taxon>
        <taxon>Ditrysia</taxon>
        <taxon>Yponomeutoidea</taxon>
        <taxon>Plutellidae</taxon>
        <taxon>Plutella</taxon>
    </lineage>
</organism>
<comment type="subunit">
    <text evidence="1">Self-associates forming complexes of several hundred monomers.</text>
</comment>
<evidence type="ECO:0000259" key="11">
    <source>
        <dbReference type="Pfam" id="PF13873"/>
    </source>
</evidence>
<protein>
    <recommendedName>
        <fullName evidence="2">Regulatory protein zeste</fullName>
    </recommendedName>
</protein>
<evidence type="ECO:0000256" key="8">
    <source>
        <dbReference type="ARBA" id="ARBA00025466"/>
    </source>
</evidence>
<dbReference type="Pfam" id="PF02892">
    <property type="entry name" value="zf-BED"/>
    <property type="match status" value="1"/>
</dbReference>
<keyword evidence="5" id="KW-0862">Zinc</keyword>
<keyword evidence="13" id="KW-1185">Reference proteome</keyword>
<evidence type="ECO:0000256" key="9">
    <source>
        <dbReference type="SAM" id="MobiDB-lite"/>
    </source>
</evidence>
<evidence type="ECO:0000256" key="5">
    <source>
        <dbReference type="ARBA" id="ARBA00022833"/>
    </source>
</evidence>
<reference evidence="12" key="1">
    <citation type="submission" date="2020-11" db="EMBL/GenBank/DDBJ databases">
        <authorList>
            <person name="Whiteford S."/>
        </authorList>
    </citation>
    <scope>NUCLEOTIDE SEQUENCE</scope>
</reference>
<keyword evidence="7" id="KW-0804">Transcription</keyword>
<dbReference type="Proteomes" id="UP000653454">
    <property type="component" value="Unassembled WGS sequence"/>
</dbReference>
<dbReference type="GO" id="GO:0003677">
    <property type="term" value="F:DNA binding"/>
    <property type="evidence" value="ECO:0007669"/>
    <property type="project" value="InterPro"/>
</dbReference>
<dbReference type="Pfam" id="PF13873">
    <property type="entry name" value="Myb_DNA-bind_5"/>
    <property type="match status" value="1"/>
</dbReference>
<evidence type="ECO:0000256" key="4">
    <source>
        <dbReference type="ARBA" id="ARBA00022771"/>
    </source>
</evidence>
<dbReference type="InterPro" id="IPR028002">
    <property type="entry name" value="Myb_DNA-bind_5"/>
</dbReference>